<proteinExistence type="predicted"/>
<dbReference type="InterPro" id="IPR043504">
    <property type="entry name" value="Peptidase_S1_PA_chymotrypsin"/>
</dbReference>
<evidence type="ECO:0008006" key="3">
    <source>
        <dbReference type="Google" id="ProtNLM"/>
    </source>
</evidence>
<reference evidence="1" key="1">
    <citation type="submission" date="2022-05" db="EMBL/GenBank/DDBJ databases">
        <authorList>
            <person name="Pankratov T."/>
        </authorList>
    </citation>
    <scope>NUCLEOTIDE SEQUENCE</scope>
    <source>
        <strain evidence="1">BP6-180914</strain>
    </source>
</reference>
<comment type="caution">
    <text evidence="1">The sequence shown here is derived from an EMBL/GenBank/DDBJ whole genome shotgun (WGS) entry which is preliminary data.</text>
</comment>
<keyword evidence="2" id="KW-1185">Reference proteome</keyword>
<dbReference type="AlphaFoldDB" id="A0AA42CLX2"/>
<sequence length="111" mass="11555">MRRIRIDTTEFQVTATVQPGNSGGPVLDVTGNLLGVTAACMNHVAALMATNTVPQSVNFGIKGEVEASFLRVDGVEPKTGGAAAALGKPHIVAAGGKAFTVQPHWSNHQHR</sequence>
<dbReference type="EMBL" id="JAMOIM010000037">
    <property type="protein sequence ID" value="MCW6511958.1"/>
    <property type="molecule type" value="Genomic_DNA"/>
</dbReference>
<dbReference type="SUPFAM" id="SSF50494">
    <property type="entry name" value="Trypsin-like serine proteases"/>
    <property type="match status" value="1"/>
</dbReference>
<dbReference type="Gene3D" id="2.40.10.10">
    <property type="entry name" value="Trypsin-like serine proteases"/>
    <property type="match status" value="1"/>
</dbReference>
<gene>
    <name evidence="1" type="ORF">M8523_28810</name>
</gene>
<name>A0AA42CLX2_9HYPH</name>
<dbReference type="RefSeq" id="WP_282588337.1">
    <property type="nucleotide sequence ID" value="NZ_JAMOIM010000037.1"/>
</dbReference>
<dbReference type="InterPro" id="IPR009003">
    <property type="entry name" value="Peptidase_S1_PA"/>
</dbReference>
<organism evidence="1 2">
    <name type="scientific">Lichenifustis flavocetrariae</name>
    <dbReference type="NCBI Taxonomy" id="2949735"/>
    <lineage>
        <taxon>Bacteria</taxon>
        <taxon>Pseudomonadati</taxon>
        <taxon>Pseudomonadota</taxon>
        <taxon>Alphaproteobacteria</taxon>
        <taxon>Hyphomicrobiales</taxon>
        <taxon>Lichenihabitantaceae</taxon>
        <taxon>Lichenifustis</taxon>
    </lineage>
</organism>
<dbReference type="Proteomes" id="UP001165667">
    <property type="component" value="Unassembled WGS sequence"/>
</dbReference>
<protein>
    <recommendedName>
        <fullName evidence="3">Serine protease</fullName>
    </recommendedName>
</protein>
<evidence type="ECO:0000313" key="2">
    <source>
        <dbReference type="Proteomes" id="UP001165667"/>
    </source>
</evidence>
<evidence type="ECO:0000313" key="1">
    <source>
        <dbReference type="EMBL" id="MCW6511958.1"/>
    </source>
</evidence>
<accession>A0AA42CLX2</accession>